<dbReference type="RefSeq" id="WP_204199191.1">
    <property type="nucleotide sequence ID" value="NZ_JAFEMC010000003.1"/>
</dbReference>
<dbReference type="EMBL" id="JAFEMC010000003">
    <property type="protein sequence ID" value="MBM6577093.1"/>
    <property type="molecule type" value="Genomic_DNA"/>
</dbReference>
<sequence length="210" mass="23740">MTIDHLREFNRVARESSSTDHETWYFNPETRKRQLGKPPKKAACTMLSEDTLKVIAMSSEPSSALADRFDLADHTIARIRRDYWRNDGAVNTLTPAGRKRITPALLAEIVAAEGTSSEVAERFNVSAWSVEEARRNHRKQTLPDSTTCRQPWITPELRAAIEGAQGTSREVADRFAVPIRSVQRVRYEKKKTGGEPAPLPEAKRFEPVVR</sequence>
<reference evidence="2 3" key="1">
    <citation type="submission" date="2020-12" db="EMBL/GenBank/DDBJ databases">
        <title>Sphingomonas sp.</title>
        <authorList>
            <person name="Kim M.K."/>
        </authorList>
    </citation>
    <scope>NUCLEOTIDE SEQUENCE [LARGE SCALE GENOMIC DNA]</scope>
    <source>
        <strain evidence="2 3">BT552</strain>
    </source>
</reference>
<evidence type="ECO:0000256" key="1">
    <source>
        <dbReference type="SAM" id="MobiDB-lite"/>
    </source>
</evidence>
<keyword evidence="3" id="KW-1185">Reference proteome</keyword>
<protein>
    <recommendedName>
        <fullName evidence="4">Helix-turn-helix DNA binding domain protein</fullName>
    </recommendedName>
</protein>
<name>A0ABS2D869_9SPHN</name>
<feature type="region of interest" description="Disordered" evidence="1">
    <location>
        <begin position="186"/>
        <end position="210"/>
    </location>
</feature>
<organism evidence="2 3">
    <name type="scientific">Sphingomonas longa</name>
    <dbReference type="NCBI Taxonomy" id="2778730"/>
    <lineage>
        <taxon>Bacteria</taxon>
        <taxon>Pseudomonadati</taxon>
        <taxon>Pseudomonadota</taxon>
        <taxon>Alphaproteobacteria</taxon>
        <taxon>Sphingomonadales</taxon>
        <taxon>Sphingomonadaceae</taxon>
        <taxon>Sphingomonas</taxon>
    </lineage>
</organism>
<evidence type="ECO:0000313" key="3">
    <source>
        <dbReference type="Proteomes" id="UP000763641"/>
    </source>
</evidence>
<evidence type="ECO:0008006" key="4">
    <source>
        <dbReference type="Google" id="ProtNLM"/>
    </source>
</evidence>
<dbReference type="Proteomes" id="UP000763641">
    <property type="component" value="Unassembled WGS sequence"/>
</dbReference>
<accession>A0ABS2D869</accession>
<gene>
    <name evidence="2" type="ORF">ILT43_11990</name>
</gene>
<evidence type="ECO:0000313" key="2">
    <source>
        <dbReference type="EMBL" id="MBM6577093.1"/>
    </source>
</evidence>
<proteinExistence type="predicted"/>
<feature type="compositionally biased region" description="Basic and acidic residues" evidence="1">
    <location>
        <begin position="201"/>
        <end position="210"/>
    </location>
</feature>
<comment type="caution">
    <text evidence="2">The sequence shown here is derived from an EMBL/GenBank/DDBJ whole genome shotgun (WGS) entry which is preliminary data.</text>
</comment>